<reference evidence="2" key="1">
    <citation type="submission" date="2021-08" db="EMBL/GenBank/DDBJ databases">
        <title>Hoeflea bacterium WL0058 sp. nov., isolated from the sediment.</title>
        <authorList>
            <person name="Wang L."/>
            <person name="Zhang D."/>
        </authorList>
    </citation>
    <scope>NUCLEOTIDE SEQUENCE</scope>
    <source>
        <strain evidence="2">WL0058</strain>
    </source>
</reference>
<accession>A0AAE2ZH71</accession>
<keyword evidence="3" id="KW-1185">Reference proteome</keyword>
<dbReference type="InterPro" id="IPR029058">
    <property type="entry name" value="AB_hydrolase_fold"/>
</dbReference>
<evidence type="ECO:0000313" key="2">
    <source>
        <dbReference type="EMBL" id="MBW8636589.1"/>
    </source>
</evidence>
<dbReference type="Proteomes" id="UP001196509">
    <property type="component" value="Unassembled WGS sequence"/>
</dbReference>
<dbReference type="Gene3D" id="3.40.50.1820">
    <property type="entry name" value="alpha/beta hydrolase"/>
    <property type="match status" value="1"/>
</dbReference>
<dbReference type="AlphaFoldDB" id="A0AAE2ZH71"/>
<name>A0AAE2ZH71_9HYPH</name>
<dbReference type="GO" id="GO:0016787">
    <property type="term" value="F:hydrolase activity"/>
    <property type="evidence" value="ECO:0007669"/>
    <property type="project" value="UniProtKB-KW"/>
</dbReference>
<sequence>MKLVLAMLVSVSFARADEAELQRTWDAARVYLPAATPAGFVESGVGDIDARIDPESPPVAVIVYAHGCSGLSRITDTTGRFLAQAGYAVVAPDSFARIDKPKSCDPATHRGGLHRAVLGWRQDEIRHAVEQASLLQSFNDLPVVIMGHSQGAITVATIVDVPAAARIVEGWTCHAGWPEYHGLNSDPDQPVLALVGTLDPWFKSQVLSGDCGAFMSQDNGSRSIVYQKPDYLADKHWLSVDRAVQAEILEFLNRSLTIWRNENAG</sequence>
<gene>
    <name evidence="2" type="ORF">K1W69_05250</name>
</gene>
<organism evidence="2 3">
    <name type="scientific">Flavimaribacter sediminis</name>
    <dbReference type="NCBI Taxonomy" id="2865987"/>
    <lineage>
        <taxon>Bacteria</taxon>
        <taxon>Pseudomonadati</taxon>
        <taxon>Pseudomonadota</taxon>
        <taxon>Alphaproteobacteria</taxon>
        <taxon>Hyphomicrobiales</taxon>
        <taxon>Rhizobiaceae</taxon>
        <taxon>Flavimaribacter</taxon>
    </lineage>
</organism>
<proteinExistence type="predicted"/>
<keyword evidence="2" id="KW-0378">Hydrolase</keyword>
<dbReference type="Pfam" id="PF01738">
    <property type="entry name" value="DLH"/>
    <property type="match status" value="1"/>
</dbReference>
<feature type="domain" description="Dienelactone hydrolase" evidence="1">
    <location>
        <begin position="53"/>
        <end position="204"/>
    </location>
</feature>
<evidence type="ECO:0000313" key="3">
    <source>
        <dbReference type="Proteomes" id="UP001196509"/>
    </source>
</evidence>
<comment type="caution">
    <text evidence="2">The sequence shown here is derived from an EMBL/GenBank/DDBJ whole genome shotgun (WGS) entry which is preliminary data.</text>
</comment>
<dbReference type="SUPFAM" id="SSF53474">
    <property type="entry name" value="alpha/beta-Hydrolases"/>
    <property type="match status" value="1"/>
</dbReference>
<dbReference type="EMBL" id="JAICBX010000001">
    <property type="protein sequence ID" value="MBW8636589.1"/>
    <property type="molecule type" value="Genomic_DNA"/>
</dbReference>
<protein>
    <submittedName>
        <fullName evidence="2">Dienelactone hydrolase family protein</fullName>
    </submittedName>
</protein>
<evidence type="ECO:0000259" key="1">
    <source>
        <dbReference type="Pfam" id="PF01738"/>
    </source>
</evidence>
<dbReference type="InterPro" id="IPR002925">
    <property type="entry name" value="Dienelactn_hydro"/>
</dbReference>